<keyword evidence="3" id="KW-0012">Acyltransferase</keyword>
<dbReference type="AlphaFoldDB" id="A0A5C6E8R9"/>
<dbReference type="EC" id="2.3.1.-" evidence="3"/>
<dbReference type="InterPro" id="IPR051159">
    <property type="entry name" value="Hexapeptide_acetyltransf"/>
</dbReference>
<reference evidence="3 4" key="1">
    <citation type="submission" date="2019-02" db="EMBL/GenBank/DDBJ databases">
        <title>Deep-cultivation of Planctomycetes and their phenomic and genomic characterization uncovers novel biology.</title>
        <authorList>
            <person name="Wiegand S."/>
            <person name="Jogler M."/>
            <person name="Boedeker C."/>
            <person name="Pinto D."/>
            <person name="Vollmers J."/>
            <person name="Rivas-Marin E."/>
            <person name="Kohn T."/>
            <person name="Peeters S.H."/>
            <person name="Heuer A."/>
            <person name="Rast P."/>
            <person name="Oberbeckmann S."/>
            <person name="Bunk B."/>
            <person name="Jeske O."/>
            <person name="Meyerdierks A."/>
            <person name="Storesund J.E."/>
            <person name="Kallscheuer N."/>
            <person name="Luecker S."/>
            <person name="Lage O.M."/>
            <person name="Pohl T."/>
            <person name="Merkel B.J."/>
            <person name="Hornburger P."/>
            <person name="Mueller R.-W."/>
            <person name="Bruemmer F."/>
            <person name="Labrenz M."/>
            <person name="Spormann A.M."/>
            <person name="Op Den Camp H."/>
            <person name="Overmann J."/>
            <person name="Amann R."/>
            <person name="Jetten M.S.M."/>
            <person name="Mascher T."/>
            <person name="Medema M.H."/>
            <person name="Devos D.P."/>
            <person name="Kaster A.-K."/>
            <person name="Ovreas L."/>
            <person name="Rohde M."/>
            <person name="Galperin M.Y."/>
            <person name="Jogler C."/>
        </authorList>
    </citation>
    <scope>NUCLEOTIDE SEQUENCE [LARGE SCALE GENOMIC DNA]</scope>
    <source>
        <strain evidence="3 4">Q31b</strain>
    </source>
</reference>
<dbReference type="EMBL" id="SJPY01000002">
    <property type="protein sequence ID" value="TWU44327.1"/>
    <property type="molecule type" value="Genomic_DNA"/>
</dbReference>
<evidence type="ECO:0000313" key="3">
    <source>
        <dbReference type="EMBL" id="TWU44327.1"/>
    </source>
</evidence>
<dbReference type="GO" id="GO:0005829">
    <property type="term" value="C:cytosol"/>
    <property type="evidence" value="ECO:0007669"/>
    <property type="project" value="TreeGrafter"/>
</dbReference>
<evidence type="ECO:0000256" key="2">
    <source>
        <dbReference type="ARBA" id="ARBA00022679"/>
    </source>
</evidence>
<gene>
    <name evidence="3" type="ORF">Q31b_18630</name>
</gene>
<accession>A0A5C6E8R9</accession>
<sequence>MAVLLVSPLLLTHAILSRLGSSDQSLETHSQILSMLPGTLGSYLRVGFYRHTLDHCHPTATISFGALLSKTNTRLGQHVYVGPRCMLGCVTLEDDVLLGPAVQIPSGPHMHGTSRLDVPIRKQPGIPRRVTVGRDSWIGASAIIMNNVGEQTIVGAGAVVTKPLPPRVVAAGSPAKQIRSRVE</sequence>
<protein>
    <submittedName>
        <fullName evidence="3">Putative acetyltransferase</fullName>
        <ecNumber evidence="3">2.3.1.-</ecNumber>
    </submittedName>
</protein>
<dbReference type="PANTHER" id="PTHR23416:SF23">
    <property type="entry name" value="ACETYLTRANSFERASE C18B11.09C-RELATED"/>
    <property type="match status" value="1"/>
</dbReference>
<dbReference type="SUPFAM" id="SSF51161">
    <property type="entry name" value="Trimeric LpxA-like enzymes"/>
    <property type="match status" value="1"/>
</dbReference>
<proteinExistence type="inferred from homology"/>
<evidence type="ECO:0000256" key="1">
    <source>
        <dbReference type="ARBA" id="ARBA00007274"/>
    </source>
</evidence>
<dbReference type="Gene3D" id="2.160.10.10">
    <property type="entry name" value="Hexapeptide repeat proteins"/>
    <property type="match status" value="1"/>
</dbReference>
<organism evidence="3 4">
    <name type="scientific">Novipirellula aureliae</name>
    <dbReference type="NCBI Taxonomy" id="2527966"/>
    <lineage>
        <taxon>Bacteria</taxon>
        <taxon>Pseudomonadati</taxon>
        <taxon>Planctomycetota</taxon>
        <taxon>Planctomycetia</taxon>
        <taxon>Pirellulales</taxon>
        <taxon>Pirellulaceae</taxon>
        <taxon>Novipirellula</taxon>
    </lineage>
</organism>
<name>A0A5C6E8R9_9BACT</name>
<comment type="caution">
    <text evidence="3">The sequence shown here is derived from an EMBL/GenBank/DDBJ whole genome shotgun (WGS) entry which is preliminary data.</text>
</comment>
<evidence type="ECO:0000313" key="4">
    <source>
        <dbReference type="Proteomes" id="UP000315471"/>
    </source>
</evidence>
<keyword evidence="4" id="KW-1185">Reference proteome</keyword>
<dbReference type="PANTHER" id="PTHR23416">
    <property type="entry name" value="SIALIC ACID SYNTHASE-RELATED"/>
    <property type="match status" value="1"/>
</dbReference>
<dbReference type="CDD" id="cd04647">
    <property type="entry name" value="LbH_MAT_like"/>
    <property type="match status" value="1"/>
</dbReference>
<comment type="similarity">
    <text evidence="1">Belongs to the transferase hexapeptide repeat family.</text>
</comment>
<dbReference type="InterPro" id="IPR011004">
    <property type="entry name" value="Trimer_LpxA-like_sf"/>
</dbReference>
<dbReference type="GO" id="GO:0008374">
    <property type="term" value="F:O-acyltransferase activity"/>
    <property type="evidence" value="ECO:0007669"/>
    <property type="project" value="TreeGrafter"/>
</dbReference>
<dbReference type="Proteomes" id="UP000315471">
    <property type="component" value="Unassembled WGS sequence"/>
</dbReference>
<keyword evidence="2 3" id="KW-0808">Transferase</keyword>